<evidence type="ECO:0000256" key="2">
    <source>
        <dbReference type="SAM" id="Phobius"/>
    </source>
</evidence>
<evidence type="ECO:0000313" key="4">
    <source>
        <dbReference type="Proteomes" id="UP001302126"/>
    </source>
</evidence>
<sequence length="806" mass="92422">MDRRSESGPASSWRSIHDKIDTENNAQLFNRESNAPFSPGGYSDKLFERVKSAGLFKRGDIEDHFTDPESEVYHDDPPPQSSREDSPDRTVRFRLDTKLWCACRDNQIRKVRKLLKEGADVNVERDFASGDRNTPVRVGKQDTKEDTTKHGHEHSDKECQEDSSTDGAKECKLDEDMDEISDTDESDNGSDSDGEILKTNPIKLWEACRKHKLGWAKNLMWYYKLKRKHQGTWKRHGVAESDDSDKDDKDKNVAAGYSPARGPQASALYVAIHMKNYEIALLLLEQKMIKPFMNRYGREGQTVLNLAVLSPGAQRIIRLPSNNMTWVNGIVTNISKTYPQRQMEENYYTPRFVEETRCARDERGSKICLRFPHVQSQPMLGPSRPSLRISLVIPFIDFESVKYLKRHDAGTPLTDRQKQMSMLEYDYGVYCGADGIQLPQTLDQFYYGGLQSANEERNNDRRGSPSAIKERNDDQILLKWWKLPQGRPHSPEGGAASTSQRTARIFMVPDGGLLVDLILTVKQQQSSRRYPQGGTTNNPVKKVSLRLRTGRYQRTFLDEFQPAGVGVHILEIYESWIAYQEDLEVKRFREFMQNLDTKRADDGYDHESLKIGVEPEIIYELKDALEELFILKQLFTNQREIAKRYHTTCILHNRYTLTLDDFIQKSGIQGFIDKVERLEQNAKRALENKYLSRLTDNSGSPRTRHQVNYLVQVKQAQRTIMESKQATEEANRSRMLNNYVLLLTIVTIVYTPLAFMAGLFALSIDDFPRDDKGGLLYGSLWITGRFFAGEHVSISAIAIGAFGIHR</sequence>
<evidence type="ECO:0000256" key="1">
    <source>
        <dbReference type="SAM" id="MobiDB-lite"/>
    </source>
</evidence>
<reference evidence="3" key="2">
    <citation type="submission" date="2023-05" db="EMBL/GenBank/DDBJ databases">
        <authorList>
            <consortium name="Lawrence Berkeley National Laboratory"/>
            <person name="Steindorff A."/>
            <person name="Hensen N."/>
            <person name="Bonometti L."/>
            <person name="Westerberg I."/>
            <person name="Brannstrom I.O."/>
            <person name="Guillou S."/>
            <person name="Cros-Aarteil S."/>
            <person name="Calhoun S."/>
            <person name="Haridas S."/>
            <person name="Kuo A."/>
            <person name="Mondo S."/>
            <person name="Pangilinan J."/>
            <person name="Riley R."/>
            <person name="Labutti K."/>
            <person name="Andreopoulos B."/>
            <person name="Lipzen A."/>
            <person name="Chen C."/>
            <person name="Yanf M."/>
            <person name="Daum C."/>
            <person name="Ng V."/>
            <person name="Clum A."/>
            <person name="Ohm R."/>
            <person name="Martin F."/>
            <person name="Silar P."/>
            <person name="Natvig D."/>
            <person name="Lalanne C."/>
            <person name="Gautier V."/>
            <person name="Ament-Velasquez S.L."/>
            <person name="Kruys A."/>
            <person name="Hutchinson M.I."/>
            <person name="Powell A.J."/>
            <person name="Barry K."/>
            <person name="Miller A.N."/>
            <person name="Grigoriev I.V."/>
            <person name="Debuchy R."/>
            <person name="Gladieux P."/>
            <person name="Thoren M.H."/>
            <person name="Johannesson H."/>
        </authorList>
    </citation>
    <scope>NUCLEOTIDE SEQUENCE</scope>
    <source>
        <strain evidence="3">PSN309</strain>
    </source>
</reference>
<feature type="region of interest" description="Disordered" evidence="1">
    <location>
        <begin position="126"/>
        <end position="196"/>
    </location>
</feature>
<keyword evidence="2" id="KW-0472">Membrane</keyword>
<dbReference type="InterPro" id="IPR036770">
    <property type="entry name" value="Ankyrin_rpt-contain_sf"/>
</dbReference>
<name>A0AAN6WPH5_9PEZI</name>
<accession>A0AAN6WPH5</accession>
<reference evidence="3" key="1">
    <citation type="journal article" date="2023" name="Mol. Phylogenet. Evol.">
        <title>Genome-scale phylogeny and comparative genomics of the fungal order Sordariales.</title>
        <authorList>
            <person name="Hensen N."/>
            <person name="Bonometti L."/>
            <person name="Westerberg I."/>
            <person name="Brannstrom I.O."/>
            <person name="Guillou S."/>
            <person name="Cros-Aarteil S."/>
            <person name="Calhoun S."/>
            <person name="Haridas S."/>
            <person name="Kuo A."/>
            <person name="Mondo S."/>
            <person name="Pangilinan J."/>
            <person name="Riley R."/>
            <person name="LaButti K."/>
            <person name="Andreopoulos B."/>
            <person name="Lipzen A."/>
            <person name="Chen C."/>
            <person name="Yan M."/>
            <person name="Daum C."/>
            <person name="Ng V."/>
            <person name="Clum A."/>
            <person name="Steindorff A."/>
            <person name="Ohm R.A."/>
            <person name="Martin F."/>
            <person name="Silar P."/>
            <person name="Natvig D.O."/>
            <person name="Lalanne C."/>
            <person name="Gautier V."/>
            <person name="Ament-Velasquez S.L."/>
            <person name="Kruys A."/>
            <person name="Hutchinson M.I."/>
            <person name="Powell A.J."/>
            <person name="Barry K."/>
            <person name="Miller A.N."/>
            <person name="Grigoriev I.V."/>
            <person name="Debuchy R."/>
            <person name="Gladieux P."/>
            <person name="Hiltunen Thoren M."/>
            <person name="Johannesson H."/>
        </authorList>
    </citation>
    <scope>NUCLEOTIDE SEQUENCE</scope>
    <source>
        <strain evidence="3">PSN309</strain>
    </source>
</reference>
<gene>
    <name evidence="3" type="ORF">QBC35DRAFT_465948</name>
</gene>
<dbReference type="Gene3D" id="1.20.58.340">
    <property type="entry name" value="Magnesium transport protein CorA, transmembrane region"/>
    <property type="match status" value="1"/>
</dbReference>
<feature type="region of interest" description="Disordered" evidence="1">
    <location>
        <begin position="58"/>
        <end position="89"/>
    </location>
</feature>
<feature type="region of interest" description="Disordered" evidence="1">
    <location>
        <begin position="233"/>
        <end position="258"/>
    </location>
</feature>
<evidence type="ECO:0000313" key="3">
    <source>
        <dbReference type="EMBL" id="KAK4185045.1"/>
    </source>
</evidence>
<proteinExistence type="predicted"/>
<keyword evidence="2" id="KW-0812">Transmembrane</keyword>
<keyword evidence="2" id="KW-1133">Transmembrane helix</keyword>
<dbReference type="EMBL" id="MU864464">
    <property type="protein sequence ID" value="KAK4185045.1"/>
    <property type="molecule type" value="Genomic_DNA"/>
</dbReference>
<organism evidence="3 4">
    <name type="scientific">Podospora australis</name>
    <dbReference type="NCBI Taxonomy" id="1536484"/>
    <lineage>
        <taxon>Eukaryota</taxon>
        <taxon>Fungi</taxon>
        <taxon>Dikarya</taxon>
        <taxon>Ascomycota</taxon>
        <taxon>Pezizomycotina</taxon>
        <taxon>Sordariomycetes</taxon>
        <taxon>Sordariomycetidae</taxon>
        <taxon>Sordariales</taxon>
        <taxon>Podosporaceae</taxon>
        <taxon>Podospora</taxon>
    </lineage>
</organism>
<protein>
    <recommendedName>
        <fullName evidence="5">Ankyrin repeat protein</fullName>
    </recommendedName>
</protein>
<feature type="transmembrane region" description="Helical" evidence="2">
    <location>
        <begin position="739"/>
        <end position="762"/>
    </location>
</feature>
<evidence type="ECO:0008006" key="5">
    <source>
        <dbReference type="Google" id="ProtNLM"/>
    </source>
</evidence>
<feature type="compositionally biased region" description="Polar residues" evidence="1">
    <location>
        <begin position="24"/>
        <end position="36"/>
    </location>
</feature>
<dbReference type="Proteomes" id="UP001302126">
    <property type="component" value="Unassembled WGS sequence"/>
</dbReference>
<keyword evidence="4" id="KW-1185">Reference proteome</keyword>
<dbReference type="SUPFAM" id="SSF48403">
    <property type="entry name" value="Ankyrin repeat"/>
    <property type="match status" value="1"/>
</dbReference>
<feature type="compositionally biased region" description="Basic and acidic residues" evidence="1">
    <location>
        <begin position="139"/>
        <end position="160"/>
    </location>
</feature>
<feature type="compositionally biased region" description="Acidic residues" evidence="1">
    <location>
        <begin position="175"/>
        <end position="194"/>
    </location>
</feature>
<feature type="region of interest" description="Disordered" evidence="1">
    <location>
        <begin position="24"/>
        <end position="43"/>
    </location>
</feature>
<dbReference type="AlphaFoldDB" id="A0AAN6WPH5"/>
<comment type="caution">
    <text evidence="3">The sequence shown here is derived from an EMBL/GenBank/DDBJ whole genome shotgun (WGS) entry which is preliminary data.</text>
</comment>
<dbReference type="Gene3D" id="1.25.40.20">
    <property type="entry name" value="Ankyrin repeat-containing domain"/>
    <property type="match status" value="1"/>
</dbReference>